<gene>
    <name evidence="10" type="ORF">AAIA72_00980</name>
</gene>
<keyword evidence="5 8" id="KW-0378">Hydrolase</keyword>
<dbReference type="Pfam" id="PF01435">
    <property type="entry name" value="Peptidase_M48"/>
    <property type="match status" value="1"/>
</dbReference>
<evidence type="ECO:0000256" key="2">
    <source>
        <dbReference type="ARBA" id="ARBA00022723"/>
    </source>
</evidence>
<dbReference type="RefSeq" id="WP_369601592.1">
    <property type="nucleotide sequence ID" value="NZ_CP154858.1"/>
</dbReference>
<dbReference type="InterPro" id="IPR030873">
    <property type="entry name" value="Protease_BepA"/>
</dbReference>
<dbReference type="GO" id="GO:0016020">
    <property type="term" value="C:membrane"/>
    <property type="evidence" value="ECO:0007669"/>
    <property type="project" value="InterPro"/>
</dbReference>
<dbReference type="InterPro" id="IPR001915">
    <property type="entry name" value="Peptidase_M48"/>
</dbReference>
<dbReference type="InterPro" id="IPR051156">
    <property type="entry name" value="Mito/Outer_Membr_Metalloprot"/>
</dbReference>
<comment type="function">
    <text evidence="8">Functions as both a chaperone and a metalloprotease. Maintains the integrity of the outer membrane by promoting either the assembly or the elimination of outer membrane proteins, depending on their folding state.</text>
</comment>
<evidence type="ECO:0000256" key="6">
    <source>
        <dbReference type="ARBA" id="ARBA00022833"/>
    </source>
</evidence>
<dbReference type="Gene3D" id="3.30.2010.10">
    <property type="entry name" value="Metalloproteases ('zincins'), catalytic domain"/>
    <property type="match status" value="1"/>
</dbReference>
<feature type="domain" description="Peptidase M48" evidence="9">
    <location>
        <begin position="64"/>
        <end position="251"/>
    </location>
</feature>
<comment type="cofactor">
    <cofactor evidence="8">
        <name>Zn(2+)</name>
        <dbReference type="ChEBI" id="CHEBI:29105"/>
    </cofactor>
    <text evidence="8">Binds 1 zinc ion per subunit.</text>
</comment>
<dbReference type="PANTHER" id="PTHR22726">
    <property type="entry name" value="METALLOENDOPEPTIDASE OMA1"/>
    <property type="match status" value="1"/>
</dbReference>
<comment type="similarity">
    <text evidence="8">Belongs to the peptidase M48 family. BepA subfamily.</text>
</comment>
<sequence length="483" mass="52585">MARIWIGLALVLAVLAGGVRADTLPELSATQSRTWVTPEEKALGAAWLRRLRGQVSTVDDPWLTEYLLDLIYRLYPQTGMDDGEISLVVVDSPELNAFAVPGGVVGVNGGLLLHTQREDELAAVLAHELAHLSQRHFARRQDEAGKQTAISLAGLLASVVVAAAAGSDAGFAAMATTQAYTLQSQLAYSRENETEADNVGMSILARSGFSPLAMTDMFQRMIEASRYQGRAPEYLMTHPLSESRLAQAQARARQVSGSFARSSGMAFYLVQARLKVRYAKRPEDALASFEAQLKAPELGSKEAGMQRLAALYGAALAAMTAGQDEKAGERIRMLADELGAEPMVQALQASWLARNGQPDQALHLLRRALELRPGRYALLRIYARIAAEAGELSSAITTLRELARDYPDEPAIWSELADLYGKSGALAQVHMARAEALQLKGDVQGAIRELREARKKAAGDYIAATRIVERLKTFEAWQRNPVF</sequence>
<evidence type="ECO:0000259" key="9">
    <source>
        <dbReference type="Pfam" id="PF01435"/>
    </source>
</evidence>
<name>A0AB39UXS6_9GAMM</name>
<dbReference type="KEGG" id="tcd:AAIA72_00980"/>
<dbReference type="GO" id="GO:0042597">
    <property type="term" value="C:periplasmic space"/>
    <property type="evidence" value="ECO:0007669"/>
    <property type="project" value="UniProtKB-SubCell"/>
</dbReference>
<keyword evidence="7 8" id="KW-0482">Metalloprotease</keyword>
<reference evidence="10" key="1">
    <citation type="submission" date="2024-05" db="EMBL/GenBank/DDBJ databases">
        <title>Genome sequencing of novel strain.</title>
        <authorList>
            <person name="Ganbat D."/>
            <person name="Ganbat S."/>
            <person name="Lee S.-J."/>
        </authorList>
    </citation>
    <scope>NUCLEOTIDE SEQUENCE</scope>
    <source>
        <strain evidence="10">SMD15-11</strain>
    </source>
</reference>
<evidence type="ECO:0000256" key="3">
    <source>
        <dbReference type="ARBA" id="ARBA00022729"/>
    </source>
</evidence>
<keyword evidence="1 8" id="KW-0645">Protease</keyword>
<comment type="subcellular location">
    <subcellularLocation>
        <location evidence="8">Periplasm</location>
    </subcellularLocation>
</comment>
<dbReference type="GO" id="GO:0008270">
    <property type="term" value="F:zinc ion binding"/>
    <property type="evidence" value="ECO:0007669"/>
    <property type="project" value="UniProtKB-UniRule"/>
</dbReference>
<dbReference type="GO" id="GO:0051603">
    <property type="term" value="P:proteolysis involved in protein catabolic process"/>
    <property type="evidence" value="ECO:0007669"/>
    <property type="project" value="TreeGrafter"/>
</dbReference>
<keyword evidence="4 8" id="KW-0574">Periplasm</keyword>
<proteinExistence type="inferred from homology"/>
<dbReference type="Pfam" id="PF14559">
    <property type="entry name" value="TPR_19"/>
    <property type="match status" value="1"/>
</dbReference>
<dbReference type="GO" id="GO:0004222">
    <property type="term" value="F:metalloendopeptidase activity"/>
    <property type="evidence" value="ECO:0007669"/>
    <property type="project" value="InterPro"/>
</dbReference>
<evidence type="ECO:0000256" key="5">
    <source>
        <dbReference type="ARBA" id="ARBA00022801"/>
    </source>
</evidence>
<dbReference type="Gene3D" id="1.25.40.10">
    <property type="entry name" value="Tetratricopeptide repeat domain"/>
    <property type="match status" value="1"/>
</dbReference>
<evidence type="ECO:0000256" key="7">
    <source>
        <dbReference type="ARBA" id="ARBA00023049"/>
    </source>
</evidence>
<dbReference type="InterPro" id="IPR011990">
    <property type="entry name" value="TPR-like_helical_dom_sf"/>
</dbReference>
<dbReference type="HAMAP" id="MF_00997">
    <property type="entry name" value="Protease_BepA"/>
    <property type="match status" value="1"/>
</dbReference>
<evidence type="ECO:0000256" key="4">
    <source>
        <dbReference type="ARBA" id="ARBA00022764"/>
    </source>
</evidence>
<feature type="binding site" evidence="8">
    <location>
        <position position="193"/>
    </location>
    <ligand>
        <name>Zn(2+)</name>
        <dbReference type="ChEBI" id="CHEBI:29105"/>
        <note>catalytic</note>
    </ligand>
</feature>
<feature type="binding site" evidence="8">
    <location>
        <position position="127"/>
    </location>
    <ligand>
        <name>Zn(2+)</name>
        <dbReference type="ChEBI" id="CHEBI:29105"/>
        <note>catalytic</note>
    </ligand>
</feature>
<accession>A0AB39UXS6</accession>
<feature type="active site" evidence="8">
    <location>
        <position position="128"/>
    </location>
</feature>
<evidence type="ECO:0000256" key="8">
    <source>
        <dbReference type="HAMAP-Rule" id="MF_00997"/>
    </source>
</evidence>
<dbReference type="CDD" id="cd07324">
    <property type="entry name" value="M48C_Oma1-like"/>
    <property type="match status" value="1"/>
</dbReference>
<feature type="binding site" evidence="8">
    <location>
        <position position="131"/>
    </location>
    <ligand>
        <name>Zn(2+)</name>
        <dbReference type="ChEBI" id="CHEBI:29105"/>
        <note>catalytic</note>
    </ligand>
</feature>
<evidence type="ECO:0000313" key="10">
    <source>
        <dbReference type="EMBL" id="XDT72586.1"/>
    </source>
</evidence>
<feature type="active site" description="Proton donor" evidence="8">
    <location>
        <position position="197"/>
    </location>
</feature>
<dbReference type="SUPFAM" id="SSF48452">
    <property type="entry name" value="TPR-like"/>
    <property type="match status" value="1"/>
</dbReference>
<keyword evidence="2 8" id="KW-0479">Metal-binding</keyword>
<dbReference type="EC" id="3.4.-.-" evidence="8"/>
<dbReference type="PANTHER" id="PTHR22726:SF1">
    <property type="entry name" value="METALLOENDOPEPTIDASE OMA1, MITOCHONDRIAL"/>
    <property type="match status" value="1"/>
</dbReference>
<keyword evidence="6 8" id="KW-0862">Zinc</keyword>
<evidence type="ECO:0000256" key="1">
    <source>
        <dbReference type="ARBA" id="ARBA00022670"/>
    </source>
</evidence>
<dbReference type="AlphaFoldDB" id="A0AB39UXS6"/>
<keyword evidence="3 8" id="KW-0732">Signal</keyword>
<dbReference type="EMBL" id="CP154858">
    <property type="protein sequence ID" value="XDT72586.1"/>
    <property type="molecule type" value="Genomic_DNA"/>
</dbReference>
<organism evidence="10">
    <name type="scientific">Thermohahella caldifontis</name>
    <dbReference type="NCBI Taxonomy" id="3142973"/>
    <lineage>
        <taxon>Bacteria</taxon>
        <taxon>Pseudomonadati</taxon>
        <taxon>Pseudomonadota</taxon>
        <taxon>Gammaproteobacteria</taxon>
        <taxon>Oceanospirillales</taxon>
        <taxon>Hahellaceae</taxon>
        <taxon>Thermohahella</taxon>
    </lineage>
</organism>
<protein>
    <recommendedName>
        <fullName evidence="8">Putative beta-barrel assembly-enhancing protease</fullName>
        <ecNumber evidence="8">3.4.-.-</ecNumber>
    </recommendedName>
</protein>